<keyword evidence="16" id="KW-1185">Reference proteome</keyword>
<comment type="subunit">
    <text evidence="3 12">Heterodimer of HisH and HisF.</text>
</comment>
<dbReference type="EMBL" id="FOXR01000031">
    <property type="protein sequence ID" value="SFQ36015.1"/>
    <property type="molecule type" value="Genomic_DNA"/>
</dbReference>
<dbReference type="PIRSF" id="PIRSF000495">
    <property type="entry name" value="Amidotransf_hisH"/>
    <property type="match status" value="1"/>
</dbReference>
<dbReference type="InterPro" id="IPR029062">
    <property type="entry name" value="Class_I_gatase-like"/>
</dbReference>
<keyword evidence="7 12" id="KW-0315">Glutamine amidotransferase</keyword>
<reference evidence="15 16" key="1">
    <citation type="submission" date="2016-10" db="EMBL/GenBank/DDBJ databases">
        <authorList>
            <person name="de Groot N.N."/>
        </authorList>
    </citation>
    <scope>NUCLEOTIDE SEQUENCE [LARGE SCALE GENOMIC DNA]</scope>
    <source>
        <strain evidence="15 16">DSM 20678</strain>
    </source>
</reference>
<evidence type="ECO:0000256" key="2">
    <source>
        <dbReference type="ARBA" id="ARBA00005091"/>
    </source>
</evidence>
<dbReference type="Proteomes" id="UP000198577">
    <property type="component" value="Unassembled WGS sequence"/>
</dbReference>
<feature type="active site" evidence="12 13">
    <location>
        <position position="182"/>
    </location>
</feature>
<dbReference type="GO" id="GO:0005737">
    <property type="term" value="C:cytoplasm"/>
    <property type="evidence" value="ECO:0007669"/>
    <property type="project" value="UniProtKB-SubCell"/>
</dbReference>
<name>A0A1I5XVR0_9FIRM</name>
<keyword evidence="5 12" id="KW-0028">Amino-acid biosynthesis</keyword>
<keyword evidence="6 12" id="KW-0378">Hydrolase</keyword>
<dbReference type="InterPro" id="IPR010139">
    <property type="entry name" value="Imidazole-glycPsynth_HisH"/>
</dbReference>
<evidence type="ECO:0000256" key="6">
    <source>
        <dbReference type="ARBA" id="ARBA00022801"/>
    </source>
</evidence>
<keyword evidence="9 12" id="KW-0456">Lyase</keyword>
<evidence type="ECO:0000259" key="14">
    <source>
        <dbReference type="Pfam" id="PF00117"/>
    </source>
</evidence>
<gene>
    <name evidence="12" type="primary">hisH</name>
    <name evidence="15" type="ORF">SAMN05444406_13122</name>
</gene>
<keyword evidence="4 12" id="KW-0963">Cytoplasm</keyword>
<accession>A0A1I5XVR0</accession>
<dbReference type="EC" id="3.5.1.2" evidence="12"/>
<dbReference type="UniPathway" id="UPA00031">
    <property type="reaction ID" value="UER00010"/>
</dbReference>
<evidence type="ECO:0000256" key="4">
    <source>
        <dbReference type="ARBA" id="ARBA00022490"/>
    </source>
</evidence>
<feature type="active site" evidence="12 13">
    <location>
        <position position="184"/>
    </location>
</feature>
<evidence type="ECO:0000313" key="15">
    <source>
        <dbReference type="EMBL" id="SFQ36015.1"/>
    </source>
</evidence>
<dbReference type="FunFam" id="3.40.50.880:FF:000009">
    <property type="entry name" value="Imidazole glycerol phosphate synthase subunit HisH"/>
    <property type="match status" value="1"/>
</dbReference>
<comment type="function">
    <text evidence="12">IGPS catalyzes the conversion of PRFAR and glutamine to IGP, AICAR and glutamate. The HisH subunit catalyzes the hydrolysis of glutamine to glutamate and ammonia as part of the synthesis of IGP and AICAR. The resulting ammonia molecule is channeled to the active site of HisF.</text>
</comment>
<proteinExistence type="inferred from homology"/>
<dbReference type="EC" id="4.3.2.10" evidence="12"/>
<feature type="domain" description="Glutamine amidotransferase" evidence="14">
    <location>
        <begin position="4"/>
        <end position="198"/>
    </location>
</feature>
<keyword evidence="8 12" id="KW-0368">Histidine biosynthesis</keyword>
<organism evidence="15 16">
    <name type="scientific">Caldicoprobacter faecalis</name>
    <dbReference type="NCBI Taxonomy" id="937334"/>
    <lineage>
        <taxon>Bacteria</taxon>
        <taxon>Bacillati</taxon>
        <taxon>Bacillota</taxon>
        <taxon>Clostridia</taxon>
        <taxon>Caldicoprobacterales</taxon>
        <taxon>Caldicoprobacteraceae</taxon>
        <taxon>Caldicoprobacter</taxon>
    </lineage>
</organism>
<comment type="catalytic activity">
    <reaction evidence="10 12">
        <text>5-[(5-phospho-1-deoxy-D-ribulos-1-ylimino)methylamino]-1-(5-phospho-beta-D-ribosyl)imidazole-4-carboxamide + L-glutamine = D-erythro-1-(imidazol-4-yl)glycerol 3-phosphate + 5-amino-1-(5-phospho-beta-D-ribosyl)imidazole-4-carboxamide + L-glutamate + H(+)</text>
        <dbReference type="Rhea" id="RHEA:24793"/>
        <dbReference type="ChEBI" id="CHEBI:15378"/>
        <dbReference type="ChEBI" id="CHEBI:29985"/>
        <dbReference type="ChEBI" id="CHEBI:58278"/>
        <dbReference type="ChEBI" id="CHEBI:58359"/>
        <dbReference type="ChEBI" id="CHEBI:58475"/>
        <dbReference type="ChEBI" id="CHEBI:58525"/>
        <dbReference type="EC" id="4.3.2.10"/>
    </reaction>
</comment>
<dbReference type="GO" id="GO:0004359">
    <property type="term" value="F:glutaminase activity"/>
    <property type="evidence" value="ECO:0007669"/>
    <property type="project" value="UniProtKB-EC"/>
</dbReference>
<dbReference type="HAMAP" id="MF_00278">
    <property type="entry name" value="HisH"/>
    <property type="match status" value="1"/>
</dbReference>
<dbReference type="NCBIfam" id="TIGR01855">
    <property type="entry name" value="IMP_synth_hisH"/>
    <property type="match status" value="1"/>
</dbReference>
<dbReference type="GO" id="GO:0000107">
    <property type="term" value="F:imidazoleglycerol-phosphate synthase activity"/>
    <property type="evidence" value="ECO:0007669"/>
    <property type="project" value="UniProtKB-UniRule"/>
</dbReference>
<dbReference type="InterPro" id="IPR017926">
    <property type="entry name" value="GATASE"/>
</dbReference>
<feature type="active site" description="Nucleophile" evidence="12 13">
    <location>
        <position position="79"/>
    </location>
</feature>
<dbReference type="SUPFAM" id="SSF52317">
    <property type="entry name" value="Class I glutamine amidotransferase-like"/>
    <property type="match status" value="1"/>
</dbReference>
<dbReference type="Gene3D" id="3.40.50.880">
    <property type="match status" value="1"/>
</dbReference>
<sequence>MIAIIDYGMGNLRSVQKAFEYVGCEAVITQDPQVILNASHVVLPGVGAFGDAIRNLERAGLIDGIYRVVQDGRPFLGICLGLQLLFERSYEGGAFKGLALLPGEVKRLPEELNIKIPHMGWNELKYRANPIFEGLDDPCFVYFVHSYYVEPRVSEHVIGTTFYGMDITVAVNKDNIYGLQFHPEKSGVEGLKMLRNFARLK</sequence>
<evidence type="ECO:0000256" key="5">
    <source>
        <dbReference type="ARBA" id="ARBA00022605"/>
    </source>
</evidence>
<keyword evidence="15" id="KW-0808">Transferase</keyword>
<comment type="subcellular location">
    <subcellularLocation>
        <location evidence="1 12">Cytoplasm</location>
    </subcellularLocation>
</comment>
<evidence type="ECO:0000256" key="8">
    <source>
        <dbReference type="ARBA" id="ARBA00023102"/>
    </source>
</evidence>
<dbReference type="Pfam" id="PF00117">
    <property type="entry name" value="GATase"/>
    <property type="match status" value="1"/>
</dbReference>
<dbReference type="PROSITE" id="PS51273">
    <property type="entry name" value="GATASE_TYPE_1"/>
    <property type="match status" value="1"/>
</dbReference>
<evidence type="ECO:0000256" key="7">
    <source>
        <dbReference type="ARBA" id="ARBA00022962"/>
    </source>
</evidence>
<evidence type="ECO:0000313" key="16">
    <source>
        <dbReference type="Proteomes" id="UP000198577"/>
    </source>
</evidence>
<dbReference type="AlphaFoldDB" id="A0A1I5XVR0"/>
<evidence type="ECO:0000256" key="1">
    <source>
        <dbReference type="ARBA" id="ARBA00004496"/>
    </source>
</evidence>
<evidence type="ECO:0000256" key="11">
    <source>
        <dbReference type="ARBA" id="ARBA00049534"/>
    </source>
</evidence>
<evidence type="ECO:0000256" key="10">
    <source>
        <dbReference type="ARBA" id="ARBA00047838"/>
    </source>
</evidence>
<dbReference type="CDD" id="cd01748">
    <property type="entry name" value="GATase1_IGP_Synthase"/>
    <property type="match status" value="1"/>
</dbReference>
<dbReference type="GO" id="GO:0000105">
    <property type="term" value="P:L-histidine biosynthetic process"/>
    <property type="evidence" value="ECO:0007669"/>
    <property type="project" value="UniProtKB-UniRule"/>
</dbReference>
<dbReference type="PANTHER" id="PTHR42701:SF1">
    <property type="entry name" value="IMIDAZOLE GLYCEROL PHOSPHATE SYNTHASE SUBUNIT HISH"/>
    <property type="match status" value="1"/>
</dbReference>
<dbReference type="GO" id="GO:0016829">
    <property type="term" value="F:lyase activity"/>
    <property type="evidence" value="ECO:0007669"/>
    <property type="project" value="UniProtKB-KW"/>
</dbReference>
<protein>
    <recommendedName>
        <fullName evidence="12">Imidazole glycerol phosphate synthase subunit HisH</fullName>
        <ecNumber evidence="12">4.3.2.10</ecNumber>
    </recommendedName>
    <alternativeName>
        <fullName evidence="12">IGP synthase glutaminase subunit</fullName>
        <ecNumber evidence="12">3.5.1.2</ecNumber>
    </alternativeName>
    <alternativeName>
        <fullName evidence="12">IGP synthase subunit HisH</fullName>
    </alternativeName>
    <alternativeName>
        <fullName evidence="12">ImGP synthase subunit HisH</fullName>
        <shortName evidence="12">IGPS subunit HisH</shortName>
    </alternativeName>
</protein>
<dbReference type="PANTHER" id="PTHR42701">
    <property type="entry name" value="IMIDAZOLE GLYCEROL PHOSPHATE SYNTHASE SUBUNIT HISH"/>
    <property type="match status" value="1"/>
</dbReference>
<dbReference type="RefSeq" id="WP_092282674.1">
    <property type="nucleotide sequence ID" value="NZ_FOXR01000031.1"/>
</dbReference>
<dbReference type="STRING" id="937334.SAMN05444406_13122"/>
<dbReference type="OrthoDB" id="9807137at2"/>
<evidence type="ECO:0000256" key="3">
    <source>
        <dbReference type="ARBA" id="ARBA00011152"/>
    </source>
</evidence>
<evidence type="ECO:0000256" key="12">
    <source>
        <dbReference type="HAMAP-Rule" id="MF_00278"/>
    </source>
</evidence>
<evidence type="ECO:0000256" key="13">
    <source>
        <dbReference type="PIRSR" id="PIRSR000495-1"/>
    </source>
</evidence>
<comment type="pathway">
    <text evidence="2 12">Amino-acid biosynthesis; L-histidine biosynthesis; L-histidine from 5-phospho-alpha-D-ribose 1-diphosphate: step 5/9.</text>
</comment>
<evidence type="ECO:0000256" key="9">
    <source>
        <dbReference type="ARBA" id="ARBA00023239"/>
    </source>
</evidence>
<comment type="catalytic activity">
    <reaction evidence="11 12">
        <text>L-glutamine + H2O = L-glutamate + NH4(+)</text>
        <dbReference type="Rhea" id="RHEA:15889"/>
        <dbReference type="ChEBI" id="CHEBI:15377"/>
        <dbReference type="ChEBI" id="CHEBI:28938"/>
        <dbReference type="ChEBI" id="CHEBI:29985"/>
        <dbReference type="ChEBI" id="CHEBI:58359"/>
        <dbReference type="EC" id="3.5.1.2"/>
    </reaction>
</comment>